<protein>
    <recommendedName>
        <fullName evidence="7">SSD domain-containing protein</fullName>
    </recommendedName>
</protein>
<dbReference type="SUPFAM" id="SSF82866">
    <property type="entry name" value="Multidrug efflux transporter AcrB transmembrane domain"/>
    <property type="match status" value="1"/>
</dbReference>
<feature type="domain" description="SSD" evidence="7">
    <location>
        <begin position="145"/>
        <end position="272"/>
    </location>
</feature>
<dbReference type="GO" id="GO:0022857">
    <property type="term" value="F:transmembrane transporter activity"/>
    <property type="evidence" value="ECO:0007669"/>
    <property type="project" value="InterPro"/>
</dbReference>
<feature type="transmembrane region" description="Helical" evidence="6">
    <location>
        <begin position="147"/>
        <end position="167"/>
    </location>
</feature>
<evidence type="ECO:0000256" key="5">
    <source>
        <dbReference type="ARBA" id="ARBA00023136"/>
    </source>
</evidence>
<feature type="non-terminal residue" evidence="8">
    <location>
        <position position="276"/>
    </location>
</feature>
<dbReference type="InterPro" id="IPR004869">
    <property type="entry name" value="MMPL_dom"/>
</dbReference>
<dbReference type="InterPro" id="IPR001036">
    <property type="entry name" value="Acrflvin-R"/>
</dbReference>
<keyword evidence="2" id="KW-1003">Cell membrane</keyword>
<proteinExistence type="predicted"/>
<sequence length="276" mass="29536">DVVDFTYGGRVWEWPNSQEQLEAIYTYISVNGVPLSPSREAYDRADVGETIYLDPTNTGLDATTIIVGIPGTQDQEMTVASRNSMLAEIAELESSSAITRAQLTGSPYTRQASLDATVEGLQQSLLLAVVLCLLIAVVAMRSVQFGIVTIIPIGLVVAWLYAFMYVFGFGLNFVTATIAAVSVGVGIDFAIHMTQRYREELAKSGDAYHALDRAAHGTGMALISSAATSTLGFTIMAFAPMPMFSAYGILTAVMIFLALTASLLVLPSLLLLVTSK</sequence>
<dbReference type="InterPro" id="IPR000731">
    <property type="entry name" value="SSD"/>
</dbReference>
<evidence type="ECO:0000256" key="2">
    <source>
        <dbReference type="ARBA" id="ARBA00022475"/>
    </source>
</evidence>
<feature type="transmembrane region" description="Helical" evidence="6">
    <location>
        <begin position="214"/>
        <end position="238"/>
    </location>
</feature>
<evidence type="ECO:0000256" key="6">
    <source>
        <dbReference type="SAM" id="Phobius"/>
    </source>
</evidence>
<dbReference type="PROSITE" id="PS50156">
    <property type="entry name" value="SSD"/>
    <property type="match status" value="1"/>
</dbReference>
<keyword evidence="4 6" id="KW-1133">Transmembrane helix</keyword>
<dbReference type="Gene3D" id="1.20.1640.10">
    <property type="entry name" value="Multidrug efflux transporter AcrB transmembrane domain"/>
    <property type="match status" value="1"/>
</dbReference>
<accession>A0A382WQY4</accession>
<name>A0A382WQY4_9ZZZZ</name>
<dbReference type="PANTHER" id="PTHR33406:SF13">
    <property type="entry name" value="MEMBRANE PROTEIN YDFJ"/>
    <property type="match status" value="1"/>
</dbReference>
<feature type="transmembrane region" description="Helical" evidence="6">
    <location>
        <begin position="173"/>
        <end position="193"/>
    </location>
</feature>
<organism evidence="8">
    <name type="scientific">marine metagenome</name>
    <dbReference type="NCBI Taxonomy" id="408172"/>
    <lineage>
        <taxon>unclassified sequences</taxon>
        <taxon>metagenomes</taxon>
        <taxon>ecological metagenomes</taxon>
    </lineage>
</organism>
<evidence type="ECO:0000256" key="1">
    <source>
        <dbReference type="ARBA" id="ARBA00004651"/>
    </source>
</evidence>
<dbReference type="InterPro" id="IPR050545">
    <property type="entry name" value="Mycobact_MmpL"/>
</dbReference>
<gene>
    <name evidence="8" type="ORF">METZ01_LOCUS413285</name>
</gene>
<keyword evidence="3 6" id="KW-0812">Transmembrane</keyword>
<dbReference type="PANTHER" id="PTHR33406">
    <property type="entry name" value="MEMBRANE PROTEIN MJ1562-RELATED"/>
    <property type="match status" value="1"/>
</dbReference>
<evidence type="ECO:0000313" key="8">
    <source>
        <dbReference type="EMBL" id="SVD60431.1"/>
    </source>
</evidence>
<dbReference type="GO" id="GO:0005886">
    <property type="term" value="C:plasma membrane"/>
    <property type="evidence" value="ECO:0007669"/>
    <property type="project" value="UniProtKB-SubCell"/>
</dbReference>
<dbReference type="EMBL" id="UINC01161317">
    <property type="protein sequence ID" value="SVD60431.1"/>
    <property type="molecule type" value="Genomic_DNA"/>
</dbReference>
<evidence type="ECO:0000256" key="4">
    <source>
        <dbReference type="ARBA" id="ARBA00022989"/>
    </source>
</evidence>
<keyword evidence="5 6" id="KW-0472">Membrane</keyword>
<feature type="transmembrane region" description="Helical" evidence="6">
    <location>
        <begin position="120"/>
        <end position="140"/>
    </location>
</feature>
<feature type="transmembrane region" description="Helical" evidence="6">
    <location>
        <begin position="244"/>
        <end position="273"/>
    </location>
</feature>
<evidence type="ECO:0000259" key="7">
    <source>
        <dbReference type="PROSITE" id="PS50156"/>
    </source>
</evidence>
<dbReference type="Pfam" id="PF03176">
    <property type="entry name" value="MMPL"/>
    <property type="match status" value="1"/>
</dbReference>
<feature type="non-terminal residue" evidence="8">
    <location>
        <position position="1"/>
    </location>
</feature>
<dbReference type="AlphaFoldDB" id="A0A382WQY4"/>
<comment type="subcellular location">
    <subcellularLocation>
        <location evidence="1">Cell membrane</location>
        <topology evidence="1">Multi-pass membrane protein</topology>
    </subcellularLocation>
</comment>
<evidence type="ECO:0000256" key="3">
    <source>
        <dbReference type="ARBA" id="ARBA00022692"/>
    </source>
</evidence>
<dbReference type="PRINTS" id="PR00702">
    <property type="entry name" value="ACRIFLAVINRP"/>
</dbReference>
<reference evidence="8" key="1">
    <citation type="submission" date="2018-05" db="EMBL/GenBank/DDBJ databases">
        <authorList>
            <person name="Lanie J.A."/>
            <person name="Ng W.-L."/>
            <person name="Kazmierczak K.M."/>
            <person name="Andrzejewski T.M."/>
            <person name="Davidsen T.M."/>
            <person name="Wayne K.J."/>
            <person name="Tettelin H."/>
            <person name="Glass J.I."/>
            <person name="Rusch D."/>
            <person name="Podicherti R."/>
            <person name="Tsui H.-C.T."/>
            <person name="Winkler M.E."/>
        </authorList>
    </citation>
    <scope>NUCLEOTIDE SEQUENCE</scope>
</reference>